<dbReference type="HOGENOM" id="CLU_3390917_0_0_6"/>
<dbReference type="AlphaFoldDB" id="V9V8C9"/>
<organism evidence="1 2">
    <name type="scientific">Pseudomonas monteilii SB3101</name>
    <dbReference type="NCBI Taxonomy" id="1435058"/>
    <lineage>
        <taxon>Bacteria</taxon>
        <taxon>Pseudomonadati</taxon>
        <taxon>Pseudomonadota</taxon>
        <taxon>Gammaproteobacteria</taxon>
        <taxon>Pseudomonadales</taxon>
        <taxon>Pseudomonadaceae</taxon>
        <taxon>Pseudomonas</taxon>
    </lineage>
</organism>
<evidence type="ECO:0000313" key="2">
    <source>
        <dbReference type="Proteomes" id="UP000018660"/>
    </source>
</evidence>
<dbReference type="EMBL" id="CP006979">
    <property type="protein sequence ID" value="AHC91166.1"/>
    <property type="molecule type" value="Genomic_DNA"/>
</dbReference>
<protein>
    <submittedName>
        <fullName evidence="1">Uncharacterized protein</fullName>
    </submittedName>
</protein>
<name>V9V8C9_9PSED</name>
<dbReference type="Proteomes" id="UP000018660">
    <property type="component" value="Chromosome"/>
</dbReference>
<dbReference type="KEGG" id="pmot:X970_19480"/>
<accession>V9V8C9</accession>
<reference evidence="1 2" key="1">
    <citation type="submission" date="2013-12" db="EMBL/GenBank/DDBJ databases">
        <title>Complete Genomes of Pseudomonas monteilii SB3078 and SB3101, two Benzene, Toluene and Ethylbenzene Degrading Bacteria used for Bioaugmentation.</title>
        <authorList>
            <person name="Dueholm M.S."/>
            <person name="Albertsen M."/>
            <person name="D'Imperio S."/>
            <person name="Tale V.P."/>
            <person name="Lewis D."/>
            <person name="Nilsen P.H."/>
            <person name="Nielsen J.L."/>
        </authorList>
    </citation>
    <scope>NUCLEOTIDE SEQUENCE [LARGE SCALE GENOMIC DNA]</scope>
    <source>
        <strain evidence="1 2">SB3101</strain>
    </source>
</reference>
<sequence length="32" mass="3646">MTAIARITLLTLVLGLSAYAVQRYPRRHSFNL</sequence>
<evidence type="ECO:0000313" key="1">
    <source>
        <dbReference type="EMBL" id="AHC91166.1"/>
    </source>
</evidence>
<proteinExistence type="predicted"/>
<gene>
    <name evidence="1" type="ORF">X970_19480</name>
</gene>